<evidence type="ECO:0000256" key="2">
    <source>
        <dbReference type="ARBA" id="ARBA00022692"/>
    </source>
</evidence>
<evidence type="ECO:0000256" key="9">
    <source>
        <dbReference type="SAM" id="MobiDB-lite"/>
    </source>
</evidence>
<keyword evidence="7" id="KW-0325">Glycoprotein</keyword>
<feature type="transmembrane region" description="Helical" evidence="10">
    <location>
        <begin position="500"/>
        <end position="523"/>
    </location>
</feature>
<dbReference type="InterPro" id="IPR001828">
    <property type="entry name" value="ANF_lig-bd_rcpt"/>
</dbReference>
<feature type="transmembrane region" description="Helical" evidence="10">
    <location>
        <begin position="671"/>
        <end position="694"/>
    </location>
</feature>
<evidence type="ECO:0000313" key="12">
    <source>
        <dbReference type="EMBL" id="KAG0329929.1"/>
    </source>
</evidence>
<dbReference type="InterPro" id="IPR028082">
    <property type="entry name" value="Peripla_BP_I"/>
</dbReference>
<reference evidence="12" key="1">
    <citation type="journal article" date="2020" name="Fungal Divers.">
        <title>Resolving the Mortierellaceae phylogeny through synthesis of multi-gene phylogenetics and phylogenomics.</title>
        <authorList>
            <person name="Vandepol N."/>
            <person name="Liber J."/>
            <person name="Desiro A."/>
            <person name="Na H."/>
            <person name="Kennedy M."/>
            <person name="Barry K."/>
            <person name="Grigoriev I.V."/>
            <person name="Miller A.N."/>
            <person name="O'Donnell K."/>
            <person name="Stajich J.E."/>
            <person name="Bonito G."/>
        </authorList>
    </citation>
    <scope>NUCLEOTIDE SEQUENCE</scope>
    <source>
        <strain evidence="12">REB-010B</strain>
    </source>
</reference>
<dbReference type="GO" id="GO:0038039">
    <property type="term" value="C:G protein-coupled receptor heterodimeric complex"/>
    <property type="evidence" value="ECO:0007669"/>
    <property type="project" value="TreeGrafter"/>
</dbReference>
<dbReference type="EMBL" id="JAAAIP010000009">
    <property type="protein sequence ID" value="KAG0329929.1"/>
    <property type="molecule type" value="Genomic_DNA"/>
</dbReference>
<dbReference type="SUPFAM" id="SSF53822">
    <property type="entry name" value="Periplasmic binding protein-like I"/>
    <property type="match status" value="1"/>
</dbReference>
<comment type="caution">
    <text evidence="12">The sequence shown here is derived from an EMBL/GenBank/DDBJ whole genome shotgun (WGS) entry which is preliminary data.</text>
</comment>
<keyword evidence="13" id="KW-1185">Reference proteome</keyword>
<sequence length="1021" mass="112747">MPSLQSTSPPSLSPISASNTGNGGLFGNGDGDHHVPLAPRPPYKPVLLTDFEYEHYWDPQNDTLPLGVLLPLNIDLNSTDYVLIRKAISVIRMAVEDVNSQKIIPGINISLVLRDSQDPYLDAATPGTAAITAAESLVAAKIGGVIGDLSSDLSKYEALVTSSARIPQCSFSSTHAYLSNNDLFRYFYRTIPSTIVLIDALFEVIRHMGWHRILFIYDVMALGWGGRDYFVAKAKTLDIAILDYQPLMTNGIIEDSTYQAVKDSINEKQSRIQVLITTASTQFDVLREMEKAGYLEPKYAWLTANDISNLMQGDPEAEAYDGLIMVENAWDLKGYAPFDSFQAAWMQLNASNYPGAGDPILSHNEAEVYSCVIMMAEAYGNYVRLQTQNATHGMPPENTFIRDVMQGRHGSDINIPQFFSQTPYEGPSGPVTLDSRGDRQDGYYDVMSLQNGTGVKFASILDESYSVIRDAPFKNGYSTYPKDVSPGTLQNPTWGTSCGIVYGSLCAIGITLTVLCAILIYHFRNNIVIRASRSLMVKNYRIHRIFNSAVVQNQVFKTWLLLSVVGASVIISIIPVIVGTIVDPPVPTGINIHSYQWISCQSERGPLVWHILPAIVPSVITVFGVFLTYKTRNVAYLWNEAREIALVLYNVLIFTIIICIAIAFPQELYMVTFYMVIVATFSAVLLALVVLFLPKFLRIICAYRHTKRRVSGGLWQDYSGSADGDGGGRLGPREEIHNRFRQPENWNSVLYPASMPLDGSPKLPSSDPRNHVFPYATAADIVAMNGLSMRDRLGSDATAVSAAMASYDHDKIGVSMERVPSRKHSYCGSKIEAQVPILELEEEEEGDSVESRQKLRTQLQQQPHQHRARFATRTASMPQLTRAGDTTATTATRRLPATIPVTPATAAVTGNPIDVWMSAQLPEIKRRVSGIEMLSGMFMEGDNSSDGRTALEEGTSGGIHGWLDGRYAQGVLESSLICDSRPSSTRLLSNKTLASFNAGADRRHRREVDQLSYIDYDTVPQ</sequence>
<proteinExistence type="predicted"/>
<dbReference type="InterPro" id="IPR002455">
    <property type="entry name" value="GPCR3_GABA-B"/>
</dbReference>
<evidence type="ECO:0000256" key="4">
    <source>
        <dbReference type="ARBA" id="ARBA00023040"/>
    </source>
</evidence>
<dbReference type="InterPro" id="IPR017978">
    <property type="entry name" value="GPCR_3_C"/>
</dbReference>
<organism evidence="12 13">
    <name type="scientific">Dissophora globulifera</name>
    <dbReference type="NCBI Taxonomy" id="979702"/>
    <lineage>
        <taxon>Eukaryota</taxon>
        <taxon>Fungi</taxon>
        <taxon>Fungi incertae sedis</taxon>
        <taxon>Mucoromycota</taxon>
        <taxon>Mortierellomycotina</taxon>
        <taxon>Mortierellomycetes</taxon>
        <taxon>Mortierellales</taxon>
        <taxon>Mortierellaceae</taxon>
        <taxon>Dissophora</taxon>
    </lineage>
</organism>
<dbReference type="OrthoDB" id="5597995at2759"/>
<dbReference type="PROSITE" id="PS50259">
    <property type="entry name" value="G_PROTEIN_RECEP_F3_4"/>
    <property type="match status" value="1"/>
</dbReference>
<evidence type="ECO:0000256" key="7">
    <source>
        <dbReference type="ARBA" id="ARBA00023180"/>
    </source>
</evidence>
<feature type="compositionally biased region" description="Low complexity" evidence="9">
    <location>
        <begin position="1"/>
        <end position="18"/>
    </location>
</feature>
<feature type="domain" description="G-protein coupled receptors family 3 profile" evidence="11">
    <location>
        <begin position="534"/>
        <end position="700"/>
    </location>
</feature>
<keyword evidence="8" id="KW-0807">Transducer</keyword>
<keyword evidence="2 10" id="KW-0812">Transmembrane</keyword>
<evidence type="ECO:0000313" key="13">
    <source>
        <dbReference type="Proteomes" id="UP000738325"/>
    </source>
</evidence>
<dbReference type="Pfam" id="PF01094">
    <property type="entry name" value="ANF_receptor"/>
    <property type="match status" value="1"/>
</dbReference>
<gene>
    <name evidence="12" type="ORF">BGZ99_010040</name>
</gene>
<evidence type="ECO:0000256" key="10">
    <source>
        <dbReference type="SAM" id="Phobius"/>
    </source>
</evidence>
<keyword evidence="5 10" id="KW-0472">Membrane</keyword>
<dbReference type="AlphaFoldDB" id="A0A9P6UZM6"/>
<evidence type="ECO:0000256" key="3">
    <source>
        <dbReference type="ARBA" id="ARBA00022989"/>
    </source>
</evidence>
<dbReference type="Pfam" id="PF00003">
    <property type="entry name" value="7tm_3"/>
    <property type="match status" value="1"/>
</dbReference>
<keyword evidence="6" id="KW-0675">Receptor</keyword>
<dbReference type="Proteomes" id="UP000738325">
    <property type="component" value="Unassembled WGS sequence"/>
</dbReference>
<keyword evidence="4" id="KW-0297">G-protein coupled receptor</keyword>
<dbReference type="PANTHER" id="PTHR10519:SF68">
    <property type="entry name" value="METABOTROPIC GLUTAMATE RECEPTOR-LIKE PROTEIN Q"/>
    <property type="match status" value="1"/>
</dbReference>
<evidence type="ECO:0000256" key="1">
    <source>
        <dbReference type="ARBA" id="ARBA00004141"/>
    </source>
</evidence>
<keyword evidence="3 10" id="KW-1133">Transmembrane helix</keyword>
<evidence type="ECO:0000256" key="5">
    <source>
        <dbReference type="ARBA" id="ARBA00023136"/>
    </source>
</evidence>
<feature type="region of interest" description="Disordered" evidence="9">
    <location>
        <begin position="1"/>
        <end position="38"/>
    </location>
</feature>
<feature type="region of interest" description="Disordered" evidence="9">
    <location>
        <begin position="844"/>
        <end position="870"/>
    </location>
</feature>
<evidence type="ECO:0000256" key="6">
    <source>
        <dbReference type="ARBA" id="ARBA00023170"/>
    </source>
</evidence>
<protein>
    <recommendedName>
        <fullName evidence="11">G-protein coupled receptors family 3 profile domain-containing protein</fullName>
    </recommendedName>
</protein>
<feature type="transmembrane region" description="Helical" evidence="10">
    <location>
        <begin position="559"/>
        <end position="582"/>
    </location>
</feature>
<comment type="subcellular location">
    <subcellularLocation>
        <location evidence="1">Membrane</location>
        <topology evidence="1">Multi-pass membrane protein</topology>
    </subcellularLocation>
</comment>
<accession>A0A9P6UZM6</accession>
<dbReference type="PRINTS" id="PR01176">
    <property type="entry name" value="GABABRECEPTR"/>
</dbReference>
<dbReference type="PANTHER" id="PTHR10519">
    <property type="entry name" value="GABA-B RECEPTOR"/>
    <property type="match status" value="1"/>
</dbReference>
<evidence type="ECO:0000256" key="8">
    <source>
        <dbReference type="ARBA" id="ARBA00023224"/>
    </source>
</evidence>
<dbReference type="GO" id="GO:0004965">
    <property type="term" value="F:G protein-coupled GABA receptor activity"/>
    <property type="evidence" value="ECO:0007669"/>
    <property type="project" value="InterPro"/>
</dbReference>
<feature type="transmembrane region" description="Helical" evidence="10">
    <location>
        <begin position="607"/>
        <end position="627"/>
    </location>
</feature>
<feature type="transmembrane region" description="Helical" evidence="10">
    <location>
        <begin position="647"/>
        <end position="665"/>
    </location>
</feature>
<dbReference type="Gene3D" id="3.40.50.2300">
    <property type="match status" value="2"/>
</dbReference>
<dbReference type="GO" id="GO:0007214">
    <property type="term" value="P:gamma-aminobutyric acid signaling pathway"/>
    <property type="evidence" value="ECO:0007669"/>
    <property type="project" value="TreeGrafter"/>
</dbReference>
<evidence type="ECO:0000259" key="11">
    <source>
        <dbReference type="PROSITE" id="PS50259"/>
    </source>
</evidence>
<name>A0A9P6UZM6_9FUNG</name>